<evidence type="ECO:0000259" key="7">
    <source>
        <dbReference type="PROSITE" id="PS50112"/>
    </source>
</evidence>
<dbReference type="Pfam" id="PF13426">
    <property type="entry name" value="PAS_9"/>
    <property type="match status" value="1"/>
</dbReference>
<keyword evidence="4" id="KW-0808">Transferase</keyword>
<evidence type="ECO:0000313" key="10">
    <source>
        <dbReference type="Proteomes" id="UP000028501"/>
    </source>
</evidence>
<dbReference type="InterPro" id="IPR052162">
    <property type="entry name" value="Sensor_kinase/Photoreceptor"/>
</dbReference>
<dbReference type="InterPro" id="IPR013767">
    <property type="entry name" value="PAS_fold"/>
</dbReference>
<dbReference type="InterPro" id="IPR003661">
    <property type="entry name" value="HisK_dim/P_dom"/>
</dbReference>
<dbReference type="Gene3D" id="3.30.450.40">
    <property type="match status" value="2"/>
</dbReference>
<keyword evidence="6" id="KW-0175">Coiled coil</keyword>
<sequence length="771" mass="88423">MDSESIEKIWEEWFKEVSKEFSPELRVVVKERIKGYIYALLSGEDSEKIVEQIDDELIERIIRSGSKPEDVVRRMELFANKLSEYEEFEKVAKNFARFVPALLRKMLGVYERILQEEQERRKRAERALRVLSKVNEAVTRASDEEELLKEVCRIIVEEGGYAYAWVGYAEKDKTVKPVAASGNDDYAWVIKVTWNDSETGRGPVGSSIRLRKTVVVRETDADESFKPWREEALKRGFRSVAAIPLHVENEVIGSLAIYAPEPDAFDEEELSLLEELAESLSNAIASLREKKEKEMLEKLYELVVENTGTAILVIENGKIVFANKEVEKLSGYSREELVGKPFTILLPEEDRKEILRIHKLRLADPESAPRQYEIKYVDKEGRIRYAIITATVIPGTKRVVVSLMDITEAKEMERKLKESEERYRAVFENSPLGIVLASVDTTILDCNNAALRMFGMRREDVIGKKWTELGLFDDAKLPEIMKEFYRGLSEEFRELDLEVNIGGKLKILKVFPVLLKKEGVPYTFLNIIEDITEKMIAERKLRDALESLQILRSVDLGIIEGKNLRDMLLEVAKVVRRKIGCDVIAIRVFGENGFVVSDPEIGRSVLEKIDAEKEVVVNILEKDDLNELEVELLKGGFARYVSIPLIARDEKVGVIFAASKGIEGKDIDFLKTTAGQLAIAIHEALLFEAKMKAYEQIEKNIEQFAILVDHIRNPLAAAQGYVEIFVENEEAKKKIKEQLDRVVELVEQLERGWVESEAIRDYLRREREERR</sequence>
<dbReference type="InterPro" id="IPR000014">
    <property type="entry name" value="PAS"/>
</dbReference>
<dbReference type="AlphaFoldDB" id="A0A075WI68"/>
<dbReference type="GO" id="GO:0006355">
    <property type="term" value="P:regulation of DNA-templated transcription"/>
    <property type="evidence" value="ECO:0007669"/>
    <property type="project" value="InterPro"/>
</dbReference>
<dbReference type="InterPro" id="IPR035965">
    <property type="entry name" value="PAS-like_dom_sf"/>
</dbReference>
<reference evidence="9 10" key="1">
    <citation type="submission" date="2013-07" db="EMBL/GenBank/DDBJ databases">
        <title>Genome of Archaeoglobus fulgidus.</title>
        <authorList>
            <person name="Fiebig A."/>
            <person name="Birkeland N.-K."/>
        </authorList>
    </citation>
    <scope>NUCLEOTIDE SEQUENCE [LARGE SCALE GENOMIC DNA]</scope>
    <source>
        <strain evidence="9 10">DSM 8774</strain>
    </source>
</reference>
<keyword evidence="5" id="KW-0418">Kinase</keyword>
<comment type="catalytic activity">
    <reaction evidence="1">
        <text>ATP + protein L-histidine = ADP + protein N-phospho-L-histidine.</text>
        <dbReference type="EC" id="2.7.13.3"/>
    </reaction>
</comment>
<evidence type="ECO:0000256" key="4">
    <source>
        <dbReference type="ARBA" id="ARBA00022679"/>
    </source>
</evidence>
<dbReference type="CDD" id="cd00082">
    <property type="entry name" value="HisKA"/>
    <property type="match status" value="1"/>
</dbReference>
<accession>A0A075WI68</accession>
<dbReference type="PANTHER" id="PTHR43304:SF1">
    <property type="entry name" value="PAC DOMAIN-CONTAINING PROTEIN"/>
    <property type="match status" value="1"/>
</dbReference>
<organism evidence="9 10">
    <name type="scientific">Archaeoglobus fulgidus DSM 8774</name>
    <dbReference type="NCBI Taxonomy" id="1344584"/>
    <lineage>
        <taxon>Archaea</taxon>
        <taxon>Methanobacteriati</taxon>
        <taxon>Methanobacteriota</taxon>
        <taxon>Archaeoglobi</taxon>
        <taxon>Archaeoglobales</taxon>
        <taxon>Archaeoglobaceae</taxon>
        <taxon>Archaeoglobus</taxon>
    </lineage>
</organism>
<dbReference type="PROSITE" id="PS50112">
    <property type="entry name" value="PAS"/>
    <property type="match status" value="2"/>
</dbReference>
<dbReference type="SUPFAM" id="SSF55785">
    <property type="entry name" value="PYP-like sensor domain (PAS domain)"/>
    <property type="match status" value="2"/>
</dbReference>
<dbReference type="GO" id="GO:0000155">
    <property type="term" value="F:phosphorelay sensor kinase activity"/>
    <property type="evidence" value="ECO:0007669"/>
    <property type="project" value="InterPro"/>
</dbReference>
<dbReference type="Pfam" id="PF00512">
    <property type="entry name" value="HisKA"/>
    <property type="match status" value="1"/>
</dbReference>
<protein>
    <recommendedName>
        <fullName evidence="2">histidine kinase</fullName>
        <ecNumber evidence="2">2.7.13.3</ecNumber>
    </recommendedName>
</protein>
<dbReference type="EC" id="2.7.13.3" evidence="2"/>
<evidence type="ECO:0000256" key="2">
    <source>
        <dbReference type="ARBA" id="ARBA00012438"/>
    </source>
</evidence>
<dbReference type="SMART" id="SM00065">
    <property type="entry name" value="GAF"/>
    <property type="match status" value="2"/>
</dbReference>
<dbReference type="RefSeq" id="WP_010877955.1">
    <property type="nucleotide sequence ID" value="NZ_CP006577.1"/>
</dbReference>
<dbReference type="InterPro" id="IPR000700">
    <property type="entry name" value="PAS-assoc_C"/>
</dbReference>
<dbReference type="PROSITE" id="PS50113">
    <property type="entry name" value="PAC"/>
    <property type="match status" value="1"/>
</dbReference>
<proteinExistence type="predicted"/>
<dbReference type="PANTHER" id="PTHR43304">
    <property type="entry name" value="PHYTOCHROME-LIKE PROTEIN CPH1"/>
    <property type="match status" value="1"/>
</dbReference>
<dbReference type="Gene3D" id="3.30.450.20">
    <property type="entry name" value="PAS domain"/>
    <property type="match status" value="2"/>
</dbReference>
<dbReference type="KEGG" id="afg:AFULGI_00004540"/>
<dbReference type="SUPFAM" id="SSF55781">
    <property type="entry name" value="GAF domain-like"/>
    <property type="match status" value="2"/>
</dbReference>
<evidence type="ECO:0000256" key="5">
    <source>
        <dbReference type="ARBA" id="ARBA00022777"/>
    </source>
</evidence>
<gene>
    <name evidence="9" type="ORF">AFULGI_00004540</name>
</gene>
<feature type="coiled-coil region" evidence="6">
    <location>
        <begin position="107"/>
        <end position="134"/>
    </location>
</feature>
<dbReference type="HOGENOM" id="CLU_314885_0_0_2"/>
<dbReference type="GeneID" id="24793985"/>
<evidence type="ECO:0000256" key="6">
    <source>
        <dbReference type="SAM" id="Coils"/>
    </source>
</evidence>
<dbReference type="SMART" id="SM00091">
    <property type="entry name" value="PAS"/>
    <property type="match status" value="2"/>
</dbReference>
<dbReference type="CDD" id="cd00130">
    <property type="entry name" value="PAS"/>
    <property type="match status" value="2"/>
</dbReference>
<feature type="domain" description="PAC" evidence="8">
    <location>
        <begin position="370"/>
        <end position="418"/>
    </location>
</feature>
<feature type="domain" description="PAS" evidence="7">
    <location>
        <begin position="419"/>
        <end position="491"/>
    </location>
</feature>
<dbReference type="Pfam" id="PF00989">
    <property type="entry name" value="PAS"/>
    <property type="match status" value="1"/>
</dbReference>
<dbReference type="NCBIfam" id="TIGR00229">
    <property type="entry name" value="sensory_box"/>
    <property type="match status" value="2"/>
</dbReference>
<keyword evidence="3" id="KW-0597">Phosphoprotein</keyword>
<dbReference type="EMBL" id="CP006577">
    <property type="protein sequence ID" value="AIG97263.1"/>
    <property type="molecule type" value="Genomic_DNA"/>
</dbReference>
<feature type="domain" description="PAS" evidence="7">
    <location>
        <begin position="292"/>
        <end position="365"/>
    </location>
</feature>
<evidence type="ECO:0000259" key="8">
    <source>
        <dbReference type="PROSITE" id="PS50113"/>
    </source>
</evidence>
<name>A0A075WI68_ARCFL</name>
<dbReference type="Proteomes" id="UP000028501">
    <property type="component" value="Chromosome"/>
</dbReference>
<evidence type="ECO:0000313" key="9">
    <source>
        <dbReference type="EMBL" id="AIG97263.1"/>
    </source>
</evidence>
<evidence type="ECO:0000256" key="1">
    <source>
        <dbReference type="ARBA" id="ARBA00000085"/>
    </source>
</evidence>
<evidence type="ECO:0000256" key="3">
    <source>
        <dbReference type="ARBA" id="ARBA00022553"/>
    </source>
</evidence>
<dbReference type="InterPro" id="IPR003018">
    <property type="entry name" value="GAF"/>
</dbReference>
<feature type="coiled-coil region" evidence="6">
    <location>
        <begin position="270"/>
        <end position="297"/>
    </location>
</feature>
<dbReference type="SMART" id="SM00388">
    <property type="entry name" value="HisKA"/>
    <property type="match status" value="1"/>
</dbReference>
<dbReference type="Pfam" id="PF13185">
    <property type="entry name" value="GAF_2"/>
    <property type="match status" value="1"/>
</dbReference>
<dbReference type="InterPro" id="IPR029016">
    <property type="entry name" value="GAF-like_dom_sf"/>
</dbReference>